<proteinExistence type="predicted"/>
<dbReference type="GO" id="GO:0008641">
    <property type="term" value="F:ubiquitin-like modifier activating enzyme activity"/>
    <property type="evidence" value="ECO:0007669"/>
    <property type="project" value="InterPro"/>
</dbReference>
<evidence type="ECO:0000313" key="2">
    <source>
        <dbReference type="EMBL" id="PVY96900.1"/>
    </source>
</evidence>
<dbReference type="CDD" id="cd01483">
    <property type="entry name" value="E1_enzyme_family"/>
    <property type="match status" value="1"/>
</dbReference>
<accession>A0A2U1EAH1</accession>
<keyword evidence="3" id="KW-1185">Reference proteome</keyword>
<gene>
    <name evidence="2" type="ORF">C8D89_12727</name>
</gene>
<reference evidence="2 3" key="1">
    <citation type="submission" date="2018-04" db="EMBL/GenBank/DDBJ databases">
        <title>Genomic Encyclopedia of Type Strains, Phase IV (KMG-IV): sequencing the most valuable type-strain genomes for metagenomic binning, comparative biology and taxonomic classification.</title>
        <authorList>
            <person name="Goeker M."/>
        </authorList>
    </citation>
    <scope>NUCLEOTIDE SEQUENCE [LARGE SCALE GENOMIC DNA]</scope>
    <source>
        <strain evidence="2 3">DSM 45771</strain>
    </source>
</reference>
<dbReference type="RefSeq" id="WP_116711236.1">
    <property type="nucleotide sequence ID" value="NZ_QEKW01000027.1"/>
</dbReference>
<dbReference type="InterPro" id="IPR035985">
    <property type="entry name" value="Ubiquitin-activating_enz"/>
</dbReference>
<organism evidence="2 3">
    <name type="scientific">Actinomycetospora cinnamomea</name>
    <dbReference type="NCBI Taxonomy" id="663609"/>
    <lineage>
        <taxon>Bacteria</taxon>
        <taxon>Bacillati</taxon>
        <taxon>Actinomycetota</taxon>
        <taxon>Actinomycetes</taxon>
        <taxon>Pseudonocardiales</taxon>
        <taxon>Pseudonocardiaceae</taxon>
        <taxon>Actinomycetospora</taxon>
    </lineage>
</organism>
<dbReference type="GO" id="GO:0061503">
    <property type="term" value="F:tRNA threonylcarbamoyladenosine dehydratase"/>
    <property type="evidence" value="ECO:0007669"/>
    <property type="project" value="TreeGrafter"/>
</dbReference>
<dbReference type="SUPFAM" id="SSF69572">
    <property type="entry name" value="Activating enzymes of the ubiquitin-like proteins"/>
    <property type="match status" value="1"/>
</dbReference>
<dbReference type="Proteomes" id="UP000245639">
    <property type="component" value="Unassembled WGS sequence"/>
</dbReference>
<dbReference type="GO" id="GO:0016491">
    <property type="term" value="F:oxidoreductase activity"/>
    <property type="evidence" value="ECO:0007669"/>
    <property type="project" value="InterPro"/>
</dbReference>
<dbReference type="PANTHER" id="PTHR43267:SF3">
    <property type="entry name" value="THIF PROTEIN"/>
    <property type="match status" value="1"/>
</dbReference>
<dbReference type="PANTHER" id="PTHR43267">
    <property type="entry name" value="TRNA THREONYLCARBAMOYLADENOSINE DEHYDRATASE"/>
    <property type="match status" value="1"/>
</dbReference>
<dbReference type="Gene3D" id="3.40.109.10">
    <property type="entry name" value="NADH Oxidase"/>
    <property type="match status" value="1"/>
</dbReference>
<dbReference type="InterPro" id="IPR045886">
    <property type="entry name" value="ThiF/MoeB/HesA"/>
</dbReference>
<dbReference type="InterPro" id="IPR000594">
    <property type="entry name" value="ThiF_NAD_FAD-bd"/>
</dbReference>
<dbReference type="Gene3D" id="3.40.50.720">
    <property type="entry name" value="NAD(P)-binding Rossmann-like Domain"/>
    <property type="match status" value="1"/>
</dbReference>
<feature type="domain" description="THIF-type NAD/FAD binding fold" evidence="1">
    <location>
        <begin position="88"/>
        <end position="222"/>
    </location>
</feature>
<dbReference type="SUPFAM" id="SSF55469">
    <property type="entry name" value="FMN-dependent nitroreductase-like"/>
    <property type="match status" value="1"/>
</dbReference>
<protein>
    <submittedName>
        <fullName evidence="2">ThiF family protein</fullName>
    </submittedName>
</protein>
<comment type="caution">
    <text evidence="2">The sequence shown here is derived from an EMBL/GenBank/DDBJ whole genome shotgun (WGS) entry which is preliminary data.</text>
</comment>
<dbReference type="AlphaFoldDB" id="A0A2U1EAH1"/>
<dbReference type="OrthoDB" id="5149792at2"/>
<dbReference type="EMBL" id="QEKW01000027">
    <property type="protein sequence ID" value="PVY96900.1"/>
    <property type="molecule type" value="Genomic_DNA"/>
</dbReference>
<dbReference type="NCBIfam" id="NF005901">
    <property type="entry name" value="PRK07877.1"/>
    <property type="match status" value="1"/>
</dbReference>
<dbReference type="Pfam" id="PF00899">
    <property type="entry name" value="ThiF"/>
    <property type="match status" value="1"/>
</dbReference>
<dbReference type="GO" id="GO:0061504">
    <property type="term" value="P:cyclic threonylcarbamoyladenosine biosynthetic process"/>
    <property type="evidence" value="ECO:0007669"/>
    <property type="project" value="TreeGrafter"/>
</dbReference>
<evidence type="ECO:0000259" key="1">
    <source>
        <dbReference type="Pfam" id="PF00899"/>
    </source>
</evidence>
<evidence type="ECO:0000313" key="3">
    <source>
        <dbReference type="Proteomes" id="UP000245639"/>
    </source>
</evidence>
<dbReference type="InterPro" id="IPR000415">
    <property type="entry name" value="Nitroreductase-like"/>
</dbReference>
<name>A0A2U1EAH1_9PSEU</name>
<sequence>MTAPDTGAAWRATILDESVAEDAAFLDALRADPTITVHDQREAQRADLAWTRSTHGRPAPSTRWAFYPWRRALVGVLGEADFRRLRLDRNRNKITEAEQDRLARLRVGVVGLSVGHAVAHTLALEGLCGELRLADFDTVGVSNLNRVPATVFDLGVNKAVVAARRVAELDPYLETRVFPDGVTDEVLGAYLDGLDVLVEECDSLDVKVRLREEARRRGVPVLMETSDRGLLDVERFDLDADRPLFHGLLGDVDAAGLAALSTEDKVPHVLRILGAADLSPRMAASMVEVGRTLTTWPQLGGDVALGGAVIAAAVRRLGTGRELASGRLRVDLEAFLDGLDGIDGLVTAPDLVEDEAVPAHSEPAAVAEHPAVAAVLEAVRRAPSGGNVQPWRVEVDAHEVRLHLDRGRTTAMDVAHRGSYVALGAALFNARAVASAAGALGPCTLFGDPAAPDLVATLRFGSGDEQRLTAAAARVLARGTNRALGRPAPLPPATTAALHEAAIAEGGRLHLVTGRELGAAGEVLAAADRVRHLTDRLHREMFAELVEPGAARTDVGIETRTLGLDPADLAKLDIVRRPEVMALLADWDAGAALGEDTRDRVASSSALAVVTVEGAAPADFVRGGAAVEAVWIGAEAHGLAVHPTSPVFLYAVDPADLTTLSPRYADDLARLRTSFRRVAGLAPREAIALVLRLSHTEVTAPRSRRRPLDEILSIT</sequence>